<keyword evidence="2" id="KW-1185">Reference proteome</keyword>
<protein>
    <submittedName>
        <fullName evidence="1">Uncharacterized protein</fullName>
    </submittedName>
</protein>
<accession>A0A1X1I887</accession>
<gene>
    <name evidence="1" type="ORF">B7712_03810</name>
</gene>
<dbReference type="Pfam" id="PF15597">
    <property type="entry name" value="Imm59"/>
    <property type="match status" value="2"/>
</dbReference>
<dbReference type="EMBL" id="NCUT01000028">
    <property type="protein sequence ID" value="ORO71794.1"/>
    <property type="molecule type" value="Genomic_DNA"/>
</dbReference>
<dbReference type="InterPro" id="IPR028954">
    <property type="entry name" value="Imm59"/>
</dbReference>
<proteinExistence type="predicted"/>
<comment type="caution">
    <text evidence="1">The sequence shown here is derived from an EMBL/GenBank/DDBJ whole genome shotgun (WGS) entry which is preliminary data.</text>
</comment>
<dbReference type="RefSeq" id="WP_084849317.1">
    <property type="nucleotide sequence ID" value="NZ_NCUI01000025.1"/>
</dbReference>
<dbReference type="Proteomes" id="UP000193160">
    <property type="component" value="Unassembled WGS sequence"/>
</dbReference>
<evidence type="ECO:0000313" key="2">
    <source>
        <dbReference type="Proteomes" id="UP000193160"/>
    </source>
</evidence>
<reference evidence="1 2" key="1">
    <citation type="journal article" date="2016" name="Eur. J. Clin. Microbiol. Infect. Dis.">
        <title>Whole genome sequencing as a tool for phylogenetic analysis of clinical strains of Mitis group streptococci.</title>
        <authorList>
            <person name="Rasmussen L.H."/>
            <person name="Dargis R."/>
            <person name="Hojholt K."/>
            <person name="Christensen J.J."/>
            <person name="Skovgaard O."/>
            <person name="Justesen U.S."/>
            <person name="Rosenvinge F.S."/>
            <person name="Moser C."/>
            <person name="Lukjancenko O."/>
            <person name="Rasmussen S."/>
            <person name="Nielsen X.C."/>
        </authorList>
    </citation>
    <scope>NUCLEOTIDE SEQUENCE [LARGE SCALE GENOMIC DNA]</scope>
    <source>
        <strain evidence="1 2">B_007274_11</strain>
    </source>
</reference>
<sequence length="216" mass="25710">MRDEAQERLKLLSAIHDLGYESLRYSIFNEYGPSEWEVVIEYDDSKQVYNVYATMDRASYNKKLEFDNFEAAKNKFLEKLDLTVKINKTSVENGEVPEYSSPLWDKIEADIENMKCIVEQEIKKRHFESLHYVLFDENKNLPWVFHLYQKNGKFYVDGRDDRSYIVGHSKEYDNFESAKKDFFEKLELVIKSNKLHIQLGLSPEYSSPLWDEKEDN</sequence>
<dbReference type="AlphaFoldDB" id="A0A1X1I887"/>
<name>A0A1X1I887_STROR</name>
<organism evidence="1 2">
    <name type="scientific">Streptococcus oralis subsp. oralis</name>
    <dbReference type="NCBI Taxonomy" id="1891914"/>
    <lineage>
        <taxon>Bacteria</taxon>
        <taxon>Bacillati</taxon>
        <taxon>Bacillota</taxon>
        <taxon>Bacilli</taxon>
        <taxon>Lactobacillales</taxon>
        <taxon>Streptococcaceae</taxon>
        <taxon>Streptococcus</taxon>
    </lineage>
</organism>
<evidence type="ECO:0000313" key="1">
    <source>
        <dbReference type="EMBL" id="ORO71794.1"/>
    </source>
</evidence>